<dbReference type="Proteomes" id="UP000317650">
    <property type="component" value="Chromosome 10"/>
</dbReference>
<reference evidence="2 3" key="1">
    <citation type="journal article" date="2019" name="Nat. Plants">
        <title>Genome sequencing of Musa balbisiana reveals subgenome evolution and function divergence in polyploid bananas.</title>
        <authorList>
            <person name="Yao X."/>
        </authorList>
    </citation>
    <scope>NUCLEOTIDE SEQUENCE [LARGE SCALE GENOMIC DNA]</scope>
    <source>
        <strain evidence="3">cv. DH-PKW</strain>
        <tissue evidence="2">Leaves</tissue>
    </source>
</reference>
<organism evidence="2 3">
    <name type="scientific">Musa balbisiana</name>
    <name type="common">Banana</name>
    <dbReference type="NCBI Taxonomy" id="52838"/>
    <lineage>
        <taxon>Eukaryota</taxon>
        <taxon>Viridiplantae</taxon>
        <taxon>Streptophyta</taxon>
        <taxon>Embryophyta</taxon>
        <taxon>Tracheophyta</taxon>
        <taxon>Spermatophyta</taxon>
        <taxon>Magnoliopsida</taxon>
        <taxon>Liliopsida</taxon>
        <taxon>Zingiberales</taxon>
        <taxon>Musaceae</taxon>
        <taxon>Musa</taxon>
    </lineage>
</organism>
<dbReference type="AlphaFoldDB" id="A0A4S8IXV3"/>
<feature type="compositionally biased region" description="Basic and acidic residues" evidence="1">
    <location>
        <begin position="38"/>
        <end position="52"/>
    </location>
</feature>
<evidence type="ECO:0000313" key="2">
    <source>
        <dbReference type="EMBL" id="THU53757.1"/>
    </source>
</evidence>
<dbReference type="EMBL" id="PYDT01000008">
    <property type="protein sequence ID" value="THU53757.1"/>
    <property type="molecule type" value="Genomic_DNA"/>
</dbReference>
<evidence type="ECO:0000313" key="3">
    <source>
        <dbReference type="Proteomes" id="UP000317650"/>
    </source>
</evidence>
<gene>
    <name evidence="2" type="ORF">C4D60_Mb10t17800</name>
</gene>
<feature type="region of interest" description="Disordered" evidence="1">
    <location>
        <begin position="38"/>
        <end position="67"/>
    </location>
</feature>
<protein>
    <submittedName>
        <fullName evidence="2">Uncharacterized protein</fullName>
    </submittedName>
</protein>
<comment type="caution">
    <text evidence="2">The sequence shown here is derived from an EMBL/GenBank/DDBJ whole genome shotgun (WGS) entry which is preliminary data.</text>
</comment>
<accession>A0A4S8IXV3</accession>
<evidence type="ECO:0000256" key="1">
    <source>
        <dbReference type="SAM" id="MobiDB-lite"/>
    </source>
</evidence>
<keyword evidence="3" id="KW-1185">Reference proteome</keyword>
<proteinExistence type="predicted"/>
<sequence>MSHLRCGNMEEKVLLEMCSPQPKCGWAFACGDRRGLEGGSEREGVKKVDKQMVDPTMEPFKRHKTEK</sequence>
<name>A0A4S8IXV3_MUSBA</name>